<dbReference type="AlphaFoldDB" id="A0A4R5U692"/>
<sequence length="352" mass="40266">MSNTLKARILDECRPEKDGTSLYVLVDPSRNPALLTTAQALSEEGSCLFLGDAKKEFEDDAPWLFRCGDDGELVRYLIEEGLGKRWAVLIESDQEFPQLFTHLRKFVKIVDGDEDQIFWRFYDPFVIASQLPFMTSEQRLFFFSGMRSLGVEMGGKAFVRYACQPDGRLHTRILEAVNDTVESSENDIADVREIPTDLAPIRVEGARVRPMMHFTQSQIDAPLLYNRPALVEHILETLDDDFRPSVGQIDQQVLDQMISHGVSLAMFSYRIQDVEHIELFIDFMFRIAPGWHREPRLNQVLRADLSSAAKFERLADDDMASAWDDAETYDDHREWLPAEIAAQVDAKGDVVR</sequence>
<keyword evidence="3" id="KW-1185">Reference proteome</keyword>
<protein>
    <submittedName>
        <fullName evidence="2">DUF4123 domain-containing protein</fullName>
    </submittedName>
</protein>
<evidence type="ECO:0000259" key="1">
    <source>
        <dbReference type="Pfam" id="PF13503"/>
    </source>
</evidence>
<feature type="domain" description="DUF4123" evidence="1">
    <location>
        <begin position="22"/>
        <end position="139"/>
    </location>
</feature>
<dbReference type="Pfam" id="PF13503">
    <property type="entry name" value="DUF4123"/>
    <property type="match status" value="1"/>
</dbReference>
<evidence type="ECO:0000313" key="2">
    <source>
        <dbReference type="EMBL" id="TDK29600.1"/>
    </source>
</evidence>
<dbReference type="Proteomes" id="UP000295238">
    <property type="component" value="Unassembled WGS sequence"/>
</dbReference>
<evidence type="ECO:0000313" key="3">
    <source>
        <dbReference type="Proteomes" id="UP000295238"/>
    </source>
</evidence>
<comment type="caution">
    <text evidence="2">The sequence shown here is derived from an EMBL/GenBank/DDBJ whole genome shotgun (WGS) entry which is preliminary data.</text>
</comment>
<reference evidence="2 3" key="1">
    <citation type="submission" date="2019-03" db="EMBL/GenBank/DDBJ databases">
        <title>Rhizobium sp. nov., an bacterium isolated from biocrust in Mu Us Desert.</title>
        <authorList>
            <person name="Lixiong L."/>
        </authorList>
    </citation>
    <scope>NUCLEOTIDE SEQUENCE [LARGE SCALE GENOMIC DNA]</scope>
    <source>
        <strain evidence="2 3">SPY-1</strain>
    </source>
</reference>
<dbReference type="OrthoDB" id="6431152at2"/>
<gene>
    <name evidence="2" type="ORF">E2F50_22430</name>
</gene>
<accession>A0A4R5U692</accession>
<dbReference type="InterPro" id="IPR025391">
    <property type="entry name" value="DUF4123"/>
</dbReference>
<dbReference type="RefSeq" id="WP_133318420.1">
    <property type="nucleotide sequence ID" value="NZ_SMTL01000011.1"/>
</dbReference>
<name>A0A4R5U692_9HYPH</name>
<dbReference type="EMBL" id="SMTL01000011">
    <property type="protein sequence ID" value="TDK29600.1"/>
    <property type="molecule type" value="Genomic_DNA"/>
</dbReference>
<proteinExistence type="predicted"/>
<organism evidence="2 3">
    <name type="scientific">Rhizobium deserti</name>
    <dbReference type="NCBI Taxonomy" id="2547961"/>
    <lineage>
        <taxon>Bacteria</taxon>
        <taxon>Pseudomonadati</taxon>
        <taxon>Pseudomonadota</taxon>
        <taxon>Alphaproteobacteria</taxon>
        <taxon>Hyphomicrobiales</taxon>
        <taxon>Rhizobiaceae</taxon>
        <taxon>Rhizobium/Agrobacterium group</taxon>
        <taxon>Rhizobium</taxon>
    </lineage>
</organism>